<reference evidence="1" key="1">
    <citation type="journal article" date="2022" name="bioRxiv">
        <title>Sequencing and chromosome-scale assembly of the giantPleurodeles waltlgenome.</title>
        <authorList>
            <person name="Brown T."/>
            <person name="Elewa A."/>
            <person name="Iarovenko S."/>
            <person name="Subramanian E."/>
            <person name="Araus A.J."/>
            <person name="Petzold A."/>
            <person name="Susuki M."/>
            <person name="Suzuki K.-i.T."/>
            <person name="Hayashi T."/>
            <person name="Toyoda A."/>
            <person name="Oliveira C."/>
            <person name="Osipova E."/>
            <person name="Leigh N.D."/>
            <person name="Simon A."/>
            <person name="Yun M.H."/>
        </authorList>
    </citation>
    <scope>NUCLEOTIDE SEQUENCE</scope>
    <source>
        <strain evidence="1">20211129_DDA</strain>
        <tissue evidence="1">Liver</tissue>
    </source>
</reference>
<evidence type="ECO:0000313" key="1">
    <source>
        <dbReference type="EMBL" id="KAJ1159565.1"/>
    </source>
</evidence>
<gene>
    <name evidence="1" type="ORF">NDU88_000072</name>
</gene>
<sequence>MLGESGLTTWEEVGVETMGALFQESTFLTYEHLQEASGLPAGHFLAHAHLLAEALRLWGITDREPVQLLLMMGKGHKLITWLARVFVHAAQDPLAAIHREWERDLGKEFTIKEWETVLEYPRRVLRNAKFQYIQYNILHRAFLTTDIFFRMYGSSSAFP</sequence>
<name>A0AAV7S745_PLEWA</name>
<comment type="caution">
    <text evidence="1">The sequence shown here is derived from an EMBL/GenBank/DDBJ whole genome shotgun (WGS) entry which is preliminary data.</text>
</comment>
<dbReference type="Proteomes" id="UP001066276">
    <property type="component" value="Chromosome 4_2"/>
</dbReference>
<protein>
    <submittedName>
        <fullName evidence="1">Uncharacterized protein</fullName>
    </submittedName>
</protein>
<dbReference type="EMBL" id="JANPWB010000008">
    <property type="protein sequence ID" value="KAJ1159565.1"/>
    <property type="molecule type" value="Genomic_DNA"/>
</dbReference>
<accession>A0AAV7S745</accession>
<evidence type="ECO:0000313" key="2">
    <source>
        <dbReference type="Proteomes" id="UP001066276"/>
    </source>
</evidence>
<organism evidence="1 2">
    <name type="scientific">Pleurodeles waltl</name>
    <name type="common">Iberian ribbed newt</name>
    <dbReference type="NCBI Taxonomy" id="8319"/>
    <lineage>
        <taxon>Eukaryota</taxon>
        <taxon>Metazoa</taxon>
        <taxon>Chordata</taxon>
        <taxon>Craniata</taxon>
        <taxon>Vertebrata</taxon>
        <taxon>Euteleostomi</taxon>
        <taxon>Amphibia</taxon>
        <taxon>Batrachia</taxon>
        <taxon>Caudata</taxon>
        <taxon>Salamandroidea</taxon>
        <taxon>Salamandridae</taxon>
        <taxon>Pleurodelinae</taxon>
        <taxon>Pleurodeles</taxon>
    </lineage>
</organism>
<keyword evidence="2" id="KW-1185">Reference proteome</keyword>
<dbReference type="AlphaFoldDB" id="A0AAV7S745"/>
<proteinExistence type="predicted"/>